<gene>
    <name evidence="1" type="ORF">EYC98_18610</name>
</gene>
<dbReference type="RefSeq" id="WP_279246905.1">
    <property type="nucleotide sequence ID" value="NZ_SHNN01000004.1"/>
</dbReference>
<name>A0ABT3TMA7_9GAMM</name>
<keyword evidence="2" id="KW-1185">Reference proteome</keyword>
<dbReference type="Proteomes" id="UP001143362">
    <property type="component" value="Unassembled WGS sequence"/>
</dbReference>
<dbReference type="EMBL" id="SHNN01000004">
    <property type="protein sequence ID" value="MCX2982880.1"/>
    <property type="molecule type" value="Genomic_DNA"/>
</dbReference>
<comment type="caution">
    <text evidence="1">The sequence shown here is derived from an EMBL/GenBank/DDBJ whole genome shotgun (WGS) entry which is preliminary data.</text>
</comment>
<protein>
    <submittedName>
        <fullName evidence="1">SHOCT domain-containing protein</fullName>
    </submittedName>
</protein>
<organism evidence="1 2">
    <name type="scientific">Candidatus Litorirhabdus singularis</name>
    <dbReference type="NCBI Taxonomy" id="2518993"/>
    <lineage>
        <taxon>Bacteria</taxon>
        <taxon>Pseudomonadati</taxon>
        <taxon>Pseudomonadota</taxon>
        <taxon>Gammaproteobacteria</taxon>
        <taxon>Cellvibrionales</taxon>
        <taxon>Halieaceae</taxon>
        <taxon>Candidatus Litorirhabdus</taxon>
    </lineage>
</organism>
<reference evidence="1" key="1">
    <citation type="submission" date="2019-02" db="EMBL/GenBank/DDBJ databases">
        <authorList>
            <person name="Li S.-H."/>
        </authorList>
    </citation>
    <scope>NUCLEOTIDE SEQUENCE</scope>
    <source>
        <strain evidence="1">IMCC14734</strain>
    </source>
</reference>
<evidence type="ECO:0000313" key="2">
    <source>
        <dbReference type="Proteomes" id="UP001143362"/>
    </source>
</evidence>
<accession>A0ABT3TMA7</accession>
<proteinExistence type="predicted"/>
<sequence length="142" mass="16089">MPVASYKLGDDEMSCQELKAELAYINAQVAELVPETKKTGKNVALGVAGWFLIVPWFFMDLSDAEKVEIQAYQERYMALEKLYIRNGCTNAGQENGVETADIEEYENSTIAVRLRVLEDLHEQGVLTEEEYSNKRKSIIEGF</sequence>
<evidence type="ECO:0000313" key="1">
    <source>
        <dbReference type="EMBL" id="MCX2982880.1"/>
    </source>
</evidence>